<feature type="transmembrane region" description="Helical" evidence="5">
    <location>
        <begin position="500"/>
        <end position="521"/>
    </location>
</feature>
<evidence type="ECO:0000313" key="7">
    <source>
        <dbReference type="Proteomes" id="UP000017559"/>
    </source>
</evidence>
<sequence>MEVAVLERKMNHSGVYRRWSRGRGPSCRLLARLAKMWVDWSSLSRLRFLYGAQRSPSLSLNIGQRINYLSGGRLLSYADQRPGYRVPQRYLSSTLSRASTATIKVTAQQKKITSAYPSSTLPGGEAQAVQVEQKVDEEEADKRTQVVEYSDGTKAGPTDYQGASQVGIKEAEIESVIDPFLVDWDGSEDPDNPNFFDPDVLLKYRYRNWSPFKKSFVVFSIALLTFSVYIGSAIYTSSIPGLMSEFGIPQVIGSLGLTLYVLAYGIGPMFLTPLQELPSLGRNPVYIFGLILFLLFNIPIAKATNIPALATGGASMADIFEGHRQSYMIGIWSLGAVAGPILGPVIGGFAAQAKDWRWPIYELMWISALAILFLSFLLPETYEATILRKRAQRLRKLTAMSKREIAYESLVRPFVLSMEPAVLFLNMYLGLVYSVFYLWFEAFPLVFNEIYHMNLGVGSLPFLGFVVSGSATYIAYCLYLKYYLHPRLDKNPDLPPEIRLYIGLIASIFIPVSLLIFGWASRPSVHWIAPVIAAALYQPGIFLTFQSILIYLSNSYKKYTGSILAGNDLFRSTMASVFPLFGAPFFKNLALGPGSSLLAGISILLIVVLYSLIRFGGKLRARSKYAESN</sequence>
<dbReference type="Gene3D" id="1.20.1250.20">
    <property type="entry name" value="MFS general substrate transporter like domains"/>
    <property type="match status" value="1"/>
</dbReference>
<dbReference type="CDD" id="cd17323">
    <property type="entry name" value="MFS_Tpo1_MDR_like"/>
    <property type="match status" value="1"/>
</dbReference>
<organism evidence="6 7">
    <name type="scientific">Moniliophthora roreri (strain MCA 2997)</name>
    <name type="common">Cocoa frosty pod rot fungus</name>
    <name type="synonym">Crinipellis roreri</name>
    <dbReference type="NCBI Taxonomy" id="1381753"/>
    <lineage>
        <taxon>Eukaryota</taxon>
        <taxon>Fungi</taxon>
        <taxon>Dikarya</taxon>
        <taxon>Basidiomycota</taxon>
        <taxon>Agaricomycotina</taxon>
        <taxon>Agaricomycetes</taxon>
        <taxon>Agaricomycetidae</taxon>
        <taxon>Agaricales</taxon>
        <taxon>Marasmiineae</taxon>
        <taxon>Marasmiaceae</taxon>
        <taxon>Moniliophthora</taxon>
    </lineage>
</organism>
<dbReference type="PANTHER" id="PTHR23502">
    <property type="entry name" value="MAJOR FACILITATOR SUPERFAMILY"/>
    <property type="match status" value="1"/>
</dbReference>
<comment type="subcellular location">
    <subcellularLocation>
        <location evidence="1">Membrane</location>
        <topology evidence="1">Multi-pass membrane protein</topology>
    </subcellularLocation>
</comment>
<name>V2XRE4_MONRO</name>
<feature type="transmembrane region" description="Helical" evidence="5">
    <location>
        <begin position="247"/>
        <end position="266"/>
    </location>
</feature>
<feature type="transmembrane region" description="Helical" evidence="5">
    <location>
        <begin position="460"/>
        <end position="479"/>
    </location>
</feature>
<evidence type="ECO:0000256" key="3">
    <source>
        <dbReference type="ARBA" id="ARBA00022989"/>
    </source>
</evidence>
<comment type="caution">
    <text evidence="6">The sequence shown here is derived from an EMBL/GenBank/DDBJ whole genome shotgun (WGS) entry which is preliminary data.</text>
</comment>
<feature type="transmembrane region" description="Helical" evidence="5">
    <location>
        <begin position="421"/>
        <end position="440"/>
    </location>
</feature>
<dbReference type="SUPFAM" id="SSF103473">
    <property type="entry name" value="MFS general substrate transporter"/>
    <property type="match status" value="1"/>
</dbReference>
<dbReference type="AlphaFoldDB" id="V2XRE4"/>
<dbReference type="GO" id="GO:1990961">
    <property type="term" value="P:xenobiotic detoxification by transmembrane export across the plasma membrane"/>
    <property type="evidence" value="ECO:0007669"/>
    <property type="project" value="TreeGrafter"/>
</dbReference>
<keyword evidence="4 5" id="KW-0472">Membrane</keyword>
<dbReference type="KEGG" id="mrr:Moror_985"/>
<reference evidence="6 7" key="1">
    <citation type="journal article" date="2014" name="BMC Genomics">
        <title>Genome and secretome analysis of the hemibiotrophic fungal pathogen, Moniliophthora roreri, which causes frosty pod rot disease of cacao: mechanisms of the biotrophic and necrotrophic phases.</title>
        <authorList>
            <person name="Meinhardt L.W."/>
            <person name="Costa G.G.L."/>
            <person name="Thomazella D.P.T."/>
            <person name="Teixeira P.J.P.L."/>
            <person name="Carazzolle M.F."/>
            <person name="Schuster S.C."/>
            <person name="Carlson J.E."/>
            <person name="Guiltinan M.J."/>
            <person name="Mieczkowski P."/>
            <person name="Farmer A."/>
            <person name="Ramaraj T."/>
            <person name="Crozier J."/>
            <person name="Davis R.E."/>
            <person name="Shao J."/>
            <person name="Melnick R.L."/>
            <person name="Pereira G.A.G."/>
            <person name="Bailey B.A."/>
        </authorList>
    </citation>
    <scope>NUCLEOTIDE SEQUENCE [LARGE SCALE GENOMIC DNA]</scope>
    <source>
        <strain evidence="6 7">MCA 2997</strain>
    </source>
</reference>
<protein>
    <submittedName>
        <fullName evidence="6">Benomyl methotrexate resistance protein</fullName>
    </submittedName>
</protein>
<dbReference type="GO" id="GO:0015244">
    <property type="term" value="F:fluconazole transmembrane transporter activity"/>
    <property type="evidence" value="ECO:0007669"/>
    <property type="project" value="TreeGrafter"/>
</dbReference>
<dbReference type="OrthoDB" id="3357846at2759"/>
<dbReference type="Proteomes" id="UP000017559">
    <property type="component" value="Unassembled WGS sequence"/>
</dbReference>
<dbReference type="InterPro" id="IPR036259">
    <property type="entry name" value="MFS_trans_sf"/>
</dbReference>
<evidence type="ECO:0000313" key="6">
    <source>
        <dbReference type="EMBL" id="ESK95431.1"/>
    </source>
</evidence>
<dbReference type="HOGENOM" id="CLU_008455_11_1_1"/>
<feature type="transmembrane region" description="Helical" evidence="5">
    <location>
        <begin position="363"/>
        <end position="387"/>
    </location>
</feature>
<dbReference type="GO" id="GO:0005886">
    <property type="term" value="C:plasma membrane"/>
    <property type="evidence" value="ECO:0007669"/>
    <property type="project" value="TreeGrafter"/>
</dbReference>
<feature type="transmembrane region" description="Helical" evidence="5">
    <location>
        <begin position="286"/>
        <end position="306"/>
    </location>
</feature>
<feature type="transmembrane region" description="Helical" evidence="5">
    <location>
        <begin position="597"/>
        <end position="615"/>
    </location>
</feature>
<evidence type="ECO:0000256" key="2">
    <source>
        <dbReference type="ARBA" id="ARBA00022692"/>
    </source>
</evidence>
<accession>V2XRE4</accession>
<feature type="transmembrane region" description="Helical" evidence="5">
    <location>
        <begin position="216"/>
        <end position="235"/>
    </location>
</feature>
<dbReference type="Pfam" id="PF07690">
    <property type="entry name" value="MFS_1"/>
    <property type="match status" value="1"/>
</dbReference>
<proteinExistence type="predicted"/>
<evidence type="ECO:0000256" key="4">
    <source>
        <dbReference type="ARBA" id="ARBA00023136"/>
    </source>
</evidence>
<keyword evidence="3 5" id="KW-1133">Transmembrane helix</keyword>
<gene>
    <name evidence="6" type="ORF">Moror_985</name>
</gene>
<keyword evidence="7" id="KW-1185">Reference proteome</keyword>
<dbReference type="PANTHER" id="PTHR23502:SF23">
    <property type="entry name" value="FLUCONAZOLE RESISTANCE PROTEIN 1"/>
    <property type="match status" value="1"/>
</dbReference>
<evidence type="ECO:0000256" key="5">
    <source>
        <dbReference type="SAM" id="Phobius"/>
    </source>
</evidence>
<feature type="transmembrane region" description="Helical" evidence="5">
    <location>
        <begin position="327"/>
        <end position="351"/>
    </location>
</feature>
<dbReference type="InterPro" id="IPR011701">
    <property type="entry name" value="MFS"/>
</dbReference>
<feature type="transmembrane region" description="Helical" evidence="5">
    <location>
        <begin position="527"/>
        <end position="552"/>
    </location>
</feature>
<keyword evidence="2 5" id="KW-0812">Transmembrane</keyword>
<evidence type="ECO:0000256" key="1">
    <source>
        <dbReference type="ARBA" id="ARBA00004141"/>
    </source>
</evidence>
<dbReference type="EMBL" id="AWSO01000082">
    <property type="protein sequence ID" value="ESK95431.1"/>
    <property type="molecule type" value="Genomic_DNA"/>
</dbReference>